<keyword evidence="2 4" id="KW-0238">DNA-binding</keyword>
<dbReference type="PROSITE" id="PS50977">
    <property type="entry name" value="HTH_TETR_2"/>
    <property type="match status" value="1"/>
</dbReference>
<accession>A0ABN6LV42</accession>
<keyword evidence="7" id="KW-1185">Reference proteome</keyword>
<evidence type="ECO:0000313" key="6">
    <source>
        <dbReference type="EMBL" id="BDD51470.1"/>
    </source>
</evidence>
<dbReference type="InterPro" id="IPR050109">
    <property type="entry name" value="HTH-type_TetR-like_transc_reg"/>
</dbReference>
<keyword evidence="1" id="KW-0805">Transcription regulation</keyword>
<dbReference type="SUPFAM" id="SSF46689">
    <property type="entry name" value="Homeodomain-like"/>
    <property type="match status" value="1"/>
</dbReference>
<dbReference type="InterPro" id="IPR001647">
    <property type="entry name" value="HTH_TetR"/>
</dbReference>
<evidence type="ECO:0000256" key="4">
    <source>
        <dbReference type="PROSITE-ProRule" id="PRU00335"/>
    </source>
</evidence>
<reference evidence="6 7" key="1">
    <citation type="submission" date="2021-12" db="EMBL/GenBank/DDBJ databases">
        <title>Complete genome sequence of Phytobacter diazotrophicus TA9734.</title>
        <authorList>
            <person name="Kubota H."/>
            <person name="Nakayama Y."/>
            <person name="Ariyoshi T."/>
        </authorList>
    </citation>
    <scope>NUCLEOTIDE SEQUENCE [LARGE SCALE GENOMIC DNA]</scope>
    <source>
        <strain evidence="6 7">TA9734</strain>
    </source>
</reference>
<dbReference type="Pfam" id="PF00440">
    <property type="entry name" value="TetR_N"/>
    <property type="match status" value="1"/>
</dbReference>
<evidence type="ECO:0000256" key="2">
    <source>
        <dbReference type="ARBA" id="ARBA00023125"/>
    </source>
</evidence>
<evidence type="ECO:0000256" key="1">
    <source>
        <dbReference type="ARBA" id="ARBA00023015"/>
    </source>
</evidence>
<evidence type="ECO:0000259" key="5">
    <source>
        <dbReference type="PROSITE" id="PS50977"/>
    </source>
</evidence>
<feature type="domain" description="HTH tetR-type" evidence="5">
    <location>
        <begin position="15"/>
        <end position="75"/>
    </location>
</feature>
<organism evidence="6 7">
    <name type="scientific">Phytobacter diazotrophicus</name>
    <dbReference type="NCBI Taxonomy" id="395631"/>
    <lineage>
        <taxon>Bacteria</taxon>
        <taxon>Pseudomonadati</taxon>
        <taxon>Pseudomonadota</taxon>
        <taxon>Gammaproteobacteria</taxon>
        <taxon>Enterobacterales</taxon>
        <taxon>Enterobacteriaceae</taxon>
        <taxon>Phytobacter</taxon>
    </lineage>
</organism>
<dbReference type="EMBL" id="AP025334">
    <property type="protein sequence ID" value="BDD51470.1"/>
    <property type="molecule type" value="Genomic_DNA"/>
</dbReference>
<proteinExistence type="predicted"/>
<dbReference type="InterPro" id="IPR009057">
    <property type="entry name" value="Homeodomain-like_sf"/>
</dbReference>
<dbReference type="RefSeq" id="WP_237151391.1">
    <property type="nucleotide sequence ID" value="NZ_AP025334.1"/>
</dbReference>
<sequence>MKANKPEGLREQKKRLTRQHISNEATQLFIRYGFDNVTISDIAQAANVSKMTVSNYFVRKEELLFDRMGEITELLEESLKNHNERSPLAKLKGLTAELLEQKHKVFMINQNVVKFWQVVADSTTLSTFGIMQFDIICKQLGKMLASDAGQPETDPTAHLLATIIMNTWRVAYTEALFRQKMNIEQTDIEFLFDITARGFCAAEAAAEGTQYL</sequence>
<gene>
    <name evidence="6" type="ORF">PDTA9734_29570</name>
</gene>
<dbReference type="Proteomes" id="UP001320460">
    <property type="component" value="Chromosome"/>
</dbReference>
<protein>
    <recommendedName>
        <fullName evidence="5">HTH tetR-type domain-containing protein</fullName>
    </recommendedName>
</protein>
<feature type="DNA-binding region" description="H-T-H motif" evidence="4">
    <location>
        <begin position="38"/>
        <end position="57"/>
    </location>
</feature>
<evidence type="ECO:0000313" key="7">
    <source>
        <dbReference type="Proteomes" id="UP001320460"/>
    </source>
</evidence>
<name>A0ABN6LV42_9ENTR</name>
<dbReference type="PANTHER" id="PTHR30055">
    <property type="entry name" value="HTH-TYPE TRANSCRIPTIONAL REGULATOR RUTR"/>
    <property type="match status" value="1"/>
</dbReference>
<evidence type="ECO:0000256" key="3">
    <source>
        <dbReference type="ARBA" id="ARBA00023163"/>
    </source>
</evidence>
<keyword evidence="3" id="KW-0804">Transcription</keyword>
<dbReference type="PANTHER" id="PTHR30055:SF234">
    <property type="entry name" value="HTH-TYPE TRANSCRIPTIONAL REGULATOR BETI"/>
    <property type="match status" value="1"/>
</dbReference>
<dbReference type="Gene3D" id="1.10.357.10">
    <property type="entry name" value="Tetracycline Repressor, domain 2"/>
    <property type="match status" value="1"/>
</dbReference>